<proteinExistence type="predicted"/>
<reference evidence="1" key="1">
    <citation type="submission" date="2019-02" db="EMBL/GenBank/DDBJ databases">
        <authorList>
            <person name="Gruber-Vodicka R. H."/>
            <person name="Seah K. B. B."/>
        </authorList>
    </citation>
    <scope>NUCLEOTIDE SEQUENCE</scope>
    <source>
        <strain evidence="1">BECK_DK161</strain>
    </source>
</reference>
<dbReference type="EMBL" id="CAADEY010000163">
    <property type="protein sequence ID" value="VFJ67315.1"/>
    <property type="molecule type" value="Genomic_DNA"/>
</dbReference>
<gene>
    <name evidence="1" type="ORF">BECKDK2373C_GA0170839_11638</name>
</gene>
<name>A0A450TJ57_9GAMM</name>
<dbReference type="AlphaFoldDB" id="A0A450TJ57"/>
<protein>
    <submittedName>
        <fullName evidence="1">Uncharacterized protein</fullName>
    </submittedName>
</protein>
<evidence type="ECO:0000313" key="1">
    <source>
        <dbReference type="EMBL" id="VFJ67315.1"/>
    </source>
</evidence>
<organism evidence="1">
    <name type="scientific">Candidatus Kentrum sp. DK</name>
    <dbReference type="NCBI Taxonomy" id="2126562"/>
    <lineage>
        <taxon>Bacteria</taxon>
        <taxon>Pseudomonadati</taxon>
        <taxon>Pseudomonadota</taxon>
        <taxon>Gammaproteobacteria</taxon>
        <taxon>Candidatus Kentrum</taxon>
    </lineage>
</organism>
<sequence length="97" mass="10667">MTEIRASVGILEGFLSGTNYAGLGKIAHVEVIAVGGSIRDIIRLQKQYGSGRWKKLKGIATVRLENGHIRTAEVHWYEAHGIGKKKNEGQETIGLKR</sequence>
<accession>A0A450TJ57</accession>